<dbReference type="GO" id="GO:0008168">
    <property type="term" value="F:methyltransferase activity"/>
    <property type="evidence" value="ECO:0007669"/>
    <property type="project" value="UniProtKB-KW"/>
</dbReference>
<dbReference type="InterPro" id="IPR001525">
    <property type="entry name" value="C5_MeTfrase"/>
</dbReference>
<keyword evidence="1 4" id="KW-0489">Methyltransferase</keyword>
<comment type="caution">
    <text evidence="4">The sequence shown here is derived from an EMBL/GenBank/DDBJ whole genome shotgun (WGS) entry which is preliminary data.</text>
</comment>
<keyword evidence="5" id="KW-1185">Reference proteome</keyword>
<dbReference type="InterPro" id="IPR018117">
    <property type="entry name" value="C5_DNA_meth_AS"/>
</dbReference>
<dbReference type="GO" id="GO:0032259">
    <property type="term" value="P:methylation"/>
    <property type="evidence" value="ECO:0007669"/>
    <property type="project" value="UniProtKB-KW"/>
</dbReference>
<keyword evidence="3" id="KW-0949">S-adenosyl-L-methionine</keyword>
<dbReference type="PROSITE" id="PS51679">
    <property type="entry name" value="SAM_MT_C5"/>
    <property type="match status" value="1"/>
</dbReference>
<accession>A0A7Z8P1G9</accession>
<evidence type="ECO:0000256" key="1">
    <source>
        <dbReference type="ARBA" id="ARBA00022603"/>
    </source>
</evidence>
<evidence type="ECO:0000313" key="5">
    <source>
        <dbReference type="Proteomes" id="UP000319335"/>
    </source>
</evidence>
<dbReference type="SUPFAM" id="SSF53335">
    <property type="entry name" value="S-adenosyl-L-methionine-dependent methyltransferases"/>
    <property type="match status" value="1"/>
</dbReference>
<evidence type="ECO:0000256" key="3">
    <source>
        <dbReference type="ARBA" id="ARBA00022691"/>
    </source>
</evidence>
<dbReference type="InterPro" id="IPR029063">
    <property type="entry name" value="SAM-dependent_MTases_sf"/>
</dbReference>
<protein>
    <submittedName>
        <fullName evidence="4">DNA cytosine methyltransferase</fullName>
    </submittedName>
</protein>
<dbReference type="PROSITE" id="PS00094">
    <property type="entry name" value="C5_MTASE_1"/>
    <property type="match status" value="1"/>
</dbReference>
<dbReference type="Proteomes" id="UP000319335">
    <property type="component" value="Unassembled WGS sequence"/>
</dbReference>
<dbReference type="RefSeq" id="WP_154810446.1">
    <property type="nucleotide sequence ID" value="NZ_VIAQ01000019.1"/>
</dbReference>
<evidence type="ECO:0000313" key="4">
    <source>
        <dbReference type="EMBL" id="TQD23822.1"/>
    </source>
</evidence>
<dbReference type="Gene3D" id="3.40.50.150">
    <property type="entry name" value="Vaccinia Virus protein VP39"/>
    <property type="match status" value="1"/>
</dbReference>
<dbReference type="EMBL" id="VIAQ01000019">
    <property type="protein sequence ID" value="TQD23822.1"/>
    <property type="molecule type" value="Genomic_DNA"/>
</dbReference>
<organism evidence="4 5">
    <name type="scientific">Methanolobus vulcani</name>
    <dbReference type="NCBI Taxonomy" id="38026"/>
    <lineage>
        <taxon>Archaea</taxon>
        <taxon>Methanobacteriati</taxon>
        <taxon>Methanobacteriota</taxon>
        <taxon>Stenosarchaea group</taxon>
        <taxon>Methanomicrobia</taxon>
        <taxon>Methanosarcinales</taxon>
        <taxon>Methanosarcinaceae</taxon>
        <taxon>Methanolobus</taxon>
    </lineage>
</organism>
<dbReference type="Pfam" id="PF00145">
    <property type="entry name" value="DNA_methylase"/>
    <property type="match status" value="1"/>
</dbReference>
<reference evidence="4 5" key="1">
    <citation type="submission" date="2019-06" db="EMBL/GenBank/DDBJ databases">
        <title>Draft genome sequence of Methanolobus vulcani B1d.</title>
        <authorList>
            <person name="Creighbaum A.J."/>
            <person name="Ticak T."/>
            <person name="Hariraju D."/>
            <person name="Arivett B.A."/>
            <person name="Ferguson D.J.Jr."/>
        </authorList>
    </citation>
    <scope>NUCLEOTIDE SEQUENCE [LARGE SCALE GENOMIC DNA]</scope>
    <source>
        <strain evidence="4 5">B1d</strain>
    </source>
</reference>
<gene>
    <name evidence="4" type="ORF">FKV42_11420</name>
</gene>
<keyword evidence="2 4" id="KW-0808">Transferase</keyword>
<evidence type="ECO:0000256" key="2">
    <source>
        <dbReference type="ARBA" id="ARBA00022679"/>
    </source>
</evidence>
<dbReference type="OrthoDB" id="5033at2157"/>
<name>A0A7Z8P1G9_9EURY</name>
<sequence>MSKPLTFLDLFAGAGGLSEGFIRAGYSPVAHVEMDAAACYTLKTRAAYHWLKKHGKLDIYSDYLYGKISRSELYDSVPESLISSVINSEISEDSLPFIFSEIDDILDGKSLDLVIGGPPCQAYSLVGRSRDERGI</sequence>
<proteinExistence type="predicted"/>
<dbReference type="AlphaFoldDB" id="A0A7Z8P1G9"/>